<name>A0A1F8C3J4_9BACT</name>
<protein>
    <submittedName>
        <fullName evidence="2">Uncharacterized protein</fullName>
    </submittedName>
</protein>
<dbReference type="Proteomes" id="UP000178429">
    <property type="component" value="Unassembled WGS sequence"/>
</dbReference>
<evidence type="ECO:0000313" key="3">
    <source>
        <dbReference type="Proteomes" id="UP000178429"/>
    </source>
</evidence>
<organism evidence="2 3">
    <name type="scientific">Candidatus Woesebacteria bacterium RIFCSPLOWO2_01_FULL_44_14</name>
    <dbReference type="NCBI Taxonomy" id="1802525"/>
    <lineage>
        <taxon>Bacteria</taxon>
        <taxon>Candidatus Woeseibacteriota</taxon>
    </lineage>
</organism>
<accession>A0A1F8C3J4</accession>
<sequence>MAMIHHRKLIDDYGWSKLTPSARVLFLIITAFCNFSGFGKHSWWWLKKYAGIKSNSTFKKARDELLVAGLLKFEKNFQLYEHEGRKLPKAITSYQVTESVIWKNRPIDGGKYTQVDSLHSARNVTTLSGHEEETIQEENREENNKQPSAVNITYKEKTGRGGSPIAISEILRGEFDRLGELLPLSLDNTPKYKWQVHAQRTAEYLNINIKRDREWYGLFKKAYQVGKEGLLDKATTFCFDYEGAKDKKKLFFWEFHRLLKGE</sequence>
<gene>
    <name evidence="2" type="ORF">A2975_01155</name>
</gene>
<dbReference type="EMBL" id="MGHL01000001">
    <property type="protein sequence ID" value="OGM70866.1"/>
    <property type="molecule type" value="Genomic_DNA"/>
</dbReference>
<feature type="compositionally biased region" description="Basic and acidic residues" evidence="1">
    <location>
        <begin position="129"/>
        <end position="144"/>
    </location>
</feature>
<comment type="caution">
    <text evidence="2">The sequence shown here is derived from an EMBL/GenBank/DDBJ whole genome shotgun (WGS) entry which is preliminary data.</text>
</comment>
<dbReference type="STRING" id="1802525.A2975_01155"/>
<dbReference type="AlphaFoldDB" id="A0A1F8C3J4"/>
<evidence type="ECO:0000256" key="1">
    <source>
        <dbReference type="SAM" id="MobiDB-lite"/>
    </source>
</evidence>
<feature type="region of interest" description="Disordered" evidence="1">
    <location>
        <begin position="127"/>
        <end position="147"/>
    </location>
</feature>
<reference evidence="2 3" key="1">
    <citation type="journal article" date="2016" name="Nat. Commun.">
        <title>Thousands of microbial genomes shed light on interconnected biogeochemical processes in an aquifer system.</title>
        <authorList>
            <person name="Anantharaman K."/>
            <person name="Brown C.T."/>
            <person name="Hug L.A."/>
            <person name="Sharon I."/>
            <person name="Castelle C.J."/>
            <person name="Probst A.J."/>
            <person name="Thomas B.C."/>
            <person name="Singh A."/>
            <person name="Wilkins M.J."/>
            <person name="Karaoz U."/>
            <person name="Brodie E.L."/>
            <person name="Williams K.H."/>
            <person name="Hubbard S.S."/>
            <person name="Banfield J.F."/>
        </authorList>
    </citation>
    <scope>NUCLEOTIDE SEQUENCE [LARGE SCALE GENOMIC DNA]</scope>
</reference>
<proteinExistence type="predicted"/>
<evidence type="ECO:0000313" key="2">
    <source>
        <dbReference type="EMBL" id="OGM70866.1"/>
    </source>
</evidence>